<protein>
    <recommendedName>
        <fullName evidence="3">Transcriptional regulator</fullName>
    </recommendedName>
</protein>
<dbReference type="EMBL" id="BAAASJ010000012">
    <property type="protein sequence ID" value="GAA2623873.1"/>
    <property type="molecule type" value="Genomic_DNA"/>
</dbReference>
<evidence type="ECO:0008006" key="3">
    <source>
        <dbReference type="Google" id="ProtNLM"/>
    </source>
</evidence>
<dbReference type="RefSeq" id="WP_344387679.1">
    <property type="nucleotide sequence ID" value="NZ_BAAASJ010000012.1"/>
</dbReference>
<proteinExistence type="predicted"/>
<name>A0ABN3QDU8_9ACTN</name>
<comment type="caution">
    <text evidence="1">The sequence shown here is derived from an EMBL/GenBank/DDBJ whole genome shotgun (WGS) entry which is preliminary data.</text>
</comment>
<sequence length="68" mass="6915">MEDGDAVRAGGGLPAASRTALRGPAVRRLLALRAGGKLTAGHVRVAADALGVSERVIPRFVVGVVWVA</sequence>
<reference evidence="1 2" key="1">
    <citation type="journal article" date="2019" name="Int. J. Syst. Evol. Microbiol.">
        <title>The Global Catalogue of Microorganisms (GCM) 10K type strain sequencing project: providing services to taxonomists for standard genome sequencing and annotation.</title>
        <authorList>
            <consortium name="The Broad Institute Genomics Platform"/>
            <consortium name="The Broad Institute Genome Sequencing Center for Infectious Disease"/>
            <person name="Wu L."/>
            <person name="Ma J."/>
        </authorList>
    </citation>
    <scope>NUCLEOTIDE SEQUENCE [LARGE SCALE GENOMIC DNA]</scope>
    <source>
        <strain evidence="1 2">JCM 4524</strain>
    </source>
</reference>
<evidence type="ECO:0000313" key="1">
    <source>
        <dbReference type="EMBL" id="GAA2623873.1"/>
    </source>
</evidence>
<keyword evidence="2" id="KW-1185">Reference proteome</keyword>
<accession>A0ABN3QDU8</accession>
<dbReference type="Proteomes" id="UP001500151">
    <property type="component" value="Unassembled WGS sequence"/>
</dbReference>
<gene>
    <name evidence="1" type="ORF">GCM10010307_09620</name>
</gene>
<organism evidence="1 2">
    <name type="scientific">Streptomyces vastus</name>
    <dbReference type="NCBI Taxonomy" id="285451"/>
    <lineage>
        <taxon>Bacteria</taxon>
        <taxon>Bacillati</taxon>
        <taxon>Actinomycetota</taxon>
        <taxon>Actinomycetes</taxon>
        <taxon>Kitasatosporales</taxon>
        <taxon>Streptomycetaceae</taxon>
        <taxon>Streptomyces</taxon>
    </lineage>
</organism>
<evidence type="ECO:0000313" key="2">
    <source>
        <dbReference type="Proteomes" id="UP001500151"/>
    </source>
</evidence>